<proteinExistence type="predicted"/>
<evidence type="ECO:0000313" key="3">
    <source>
        <dbReference type="Proteomes" id="UP000076154"/>
    </source>
</evidence>
<dbReference type="EMBL" id="LUEZ02000005">
    <property type="protein sequence ID" value="RDB30547.1"/>
    <property type="molecule type" value="Genomic_DNA"/>
</dbReference>
<reference evidence="2" key="1">
    <citation type="submission" date="2018-04" db="EMBL/GenBank/DDBJ databases">
        <title>Whole genome sequencing of Hypsizygus marmoreus.</title>
        <authorList>
            <person name="Choi I.-G."/>
            <person name="Min B."/>
            <person name="Kim J.-G."/>
            <person name="Kim S."/>
            <person name="Oh Y.-L."/>
            <person name="Kong W.-S."/>
            <person name="Park H."/>
            <person name="Jeong J."/>
            <person name="Song E.-S."/>
        </authorList>
    </citation>
    <scope>NUCLEOTIDE SEQUENCE [LARGE SCALE GENOMIC DNA]</scope>
    <source>
        <strain evidence="2">51987-8</strain>
    </source>
</reference>
<keyword evidence="3" id="KW-1185">Reference proteome</keyword>
<accession>A0A369KCE7</accession>
<dbReference type="Proteomes" id="UP000076154">
    <property type="component" value="Unassembled WGS sequence"/>
</dbReference>
<sequence length="44" mass="4917">MGVAACPNMDAHLVLYHPPVRNFSRDGQHKTPTARTGHRYSRLG</sequence>
<comment type="caution">
    <text evidence="2">The sequence shown here is derived from an EMBL/GenBank/DDBJ whole genome shotgun (WGS) entry which is preliminary data.</text>
</comment>
<gene>
    <name evidence="2" type="ORF">Hypma_007044</name>
</gene>
<dbReference type="AlphaFoldDB" id="A0A369KCE7"/>
<name>A0A369KCE7_HYPMA</name>
<feature type="region of interest" description="Disordered" evidence="1">
    <location>
        <begin position="21"/>
        <end position="44"/>
    </location>
</feature>
<evidence type="ECO:0000313" key="2">
    <source>
        <dbReference type="EMBL" id="RDB30547.1"/>
    </source>
</evidence>
<protein>
    <submittedName>
        <fullName evidence="2">Uncharacterized protein</fullName>
    </submittedName>
</protein>
<evidence type="ECO:0000256" key="1">
    <source>
        <dbReference type="SAM" id="MobiDB-lite"/>
    </source>
</evidence>
<organism evidence="2 3">
    <name type="scientific">Hypsizygus marmoreus</name>
    <name type="common">White beech mushroom</name>
    <name type="synonym">Agaricus marmoreus</name>
    <dbReference type="NCBI Taxonomy" id="39966"/>
    <lineage>
        <taxon>Eukaryota</taxon>
        <taxon>Fungi</taxon>
        <taxon>Dikarya</taxon>
        <taxon>Basidiomycota</taxon>
        <taxon>Agaricomycotina</taxon>
        <taxon>Agaricomycetes</taxon>
        <taxon>Agaricomycetidae</taxon>
        <taxon>Agaricales</taxon>
        <taxon>Tricholomatineae</taxon>
        <taxon>Lyophyllaceae</taxon>
        <taxon>Hypsizygus</taxon>
    </lineage>
</organism>
<dbReference type="InParanoid" id="A0A369KCE7"/>